<evidence type="ECO:0000256" key="8">
    <source>
        <dbReference type="ARBA" id="ARBA00023211"/>
    </source>
</evidence>
<dbReference type="PANTHER" id="PTHR21327:SF38">
    <property type="entry name" value="3,4-DIHYDROXY-2-BUTANONE 4-PHOSPHATE SYNTHASE"/>
    <property type="match status" value="1"/>
</dbReference>
<sequence>MEQRTLTYFGNTSQERVERALTDLQNAKGVLLIDDEDRENEGDLIYSAQHIRQEDMALMIRHCSGVVCLCLTDHKAD</sequence>
<dbReference type="SUPFAM" id="SSF55821">
    <property type="entry name" value="YrdC/RibB"/>
    <property type="match status" value="1"/>
</dbReference>
<name>A0A380BGC8_SPHSI</name>
<evidence type="ECO:0000256" key="5">
    <source>
        <dbReference type="ARBA" id="ARBA00022619"/>
    </source>
</evidence>
<dbReference type="InterPro" id="IPR000422">
    <property type="entry name" value="DHBP_synthase_RibB"/>
</dbReference>
<evidence type="ECO:0000256" key="1">
    <source>
        <dbReference type="ARBA" id="ARBA00002284"/>
    </source>
</evidence>
<dbReference type="Proteomes" id="UP000254893">
    <property type="component" value="Unassembled WGS sequence"/>
</dbReference>
<reference evidence="10 11" key="1">
    <citation type="submission" date="2018-06" db="EMBL/GenBank/DDBJ databases">
        <authorList>
            <consortium name="Pathogen Informatics"/>
            <person name="Doyle S."/>
        </authorList>
    </citation>
    <scope>NUCLEOTIDE SEQUENCE [LARGE SCALE GENOMIC DNA]</scope>
    <source>
        <strain evidence="10 11">NCTC11388</strain>
    </source>
</reference>
<keyword evidence="7" id="KW-0460">Magnesium</keyword>
<dbReference type="PANTHER" id="PTHR21327">
    <property type="entry name" value="GTP CYCLOHYDROLASE II-RELATED"/>
    <property type="match status" value="1"/>
</dbReference>
<comment type="pathway">
    <text evidence="2">Cofactor biosynthesis; riboflavin biosynthesis; 2-hydroxy-3-oxobutyl phosphate from D-ribulose 5-phosphate: step 1/1.</text>
</comment>
<protein>
    <recommendedName>
        <fullName evidence="4">3,4-dihydroxy-2-butanone 4-phosphate synthase</fullName>
        <ecNumber evidence="3">4.1.99.12</ecNumber>
    </recommendedName>
</protein>
<gene>
    <name evidence="10" type="primary">ribB_1</name>
    <name evidence="10" type="ORF">NCTC11388_00608</name>
</gene>
<evidence type="ECO:0000256" key="4">
    <source>
        <dbReference type="ARBA" id="ARBA00018836"/>
    </source>
</evidence>
<dbReference type="GO" id="GO:0008686">
    <property type="term" value="F:3,4-dihydroxy-2-butanone-4-phosphate synthase activity"/>
    <property type="evidence" value="ECO:0007669"/>
    <property type="project" value="UniProtKB-EC"/>
</dbReference>
<comment type="function">
    <text evidence="1">Catalyzes the conversion of D-ribulose 5-phosphate to formate and 3,4-dihydroxy-2-butanone 4-phosphate.</text>
</comment>
<dbReference type="Gene3D" id="3.90.870.10">
    <property type="entry name" value="DHBP synthase"/>
    <property type="match status" value="1"/>
</dbReference>
<dbReference type="InterPro" id="IPR017945">
    <property type="entry name" value="DHBP_synth_RibB-like_a/b_dom"/>
</dbReference>
<dbReference type="UniPathway" id="UPA00275">
    <property type="reaction ID" value="UER00399"/>
</dbReference>
<dbReference type="Pfam" id="PF00926">
    <property type="entry name" value="DHBP_synthase"/>
    <property type="match status" value="1"/>
</dbReference>
<keyword evidence="5" id="KW-0686">Riboflavin biosynthesis</keyword>
<evidence type="ECO:0000256" key="9">
    <source>
        <dbReference type="ARBA" id="ARBA00023239"/>
    </source>
</evidence>
<evidence type="ECO:0000256" key="7">
    <source>
        <dbReference type="ARBA" id="ARBA00022842"/>
    </source>
</evidence>
<evidence type="ECO:0000313" key="10">
    <source>
        <dbReference type="EMBL" id="SUJ01008.1"/>
    </source>
</evidence>
<dbReference type="GO" id="GO:0046872">
    <property type="term" value="F:metal ion binding"/>
    <property type="evidence" value="ECO:0007669"/>
    <property type="project" value="UniProtKB-KW"/>
</dbReference>
<keyword evidence="9 10" id="KW-0456">Lyase</keyword>
<proteinExistence type="predicted"/>
<organism evidence="10 11">
    <name type="scientific">Sphingobacterium spiritivorum</name>
    <name type="common">Flavobacterium spiritivorum</name>
    <dbReference type="NCBI Taxonomy" id="258"/>
    <lineage>
        <taxon>Bacteria</taxon>
        <taxon>Pseudomonadati</taxon>
        <taxon>Bacteroidota</taxon>
        <taxon>Sphingobacteriia</taxon>
        <taxon>Sphingobacteriales</taxon>
        <taxon>Sphingobacteriaceae</taxon>
        <taxon>Sphingobacterium</taxon>
    </lineage>
</organism>
<keyword evidence="8" id="KW-0464">Manganese</keyword>
<evidence type="ECO:0000256" key="3">
    <source>
        <dbReference type="ARBA" id="ARBA00012153"/>
    </source>
</evidence>
<evidence type="ECO:0000313" key="11">
    <source>
        <dbReference type="Proteomes" id="UP000254893"/>
    </source>
</evidence>
<dbReference type="EMBL" id="UGYW01000002">
    <property type="protein sequence ID" value="SUJ01008.1"/>
    <property type="molecule type" value="Genomic_DNA"/>
</dbReference>
<keyword evidence="6" id="KW-0479">Metal-binding</keyword>
<dbReference type="GO" id="GO:0005829">
    <property type="term" value="C:cytosol"/>
    <property type="evidence" value="ECO:0007669"/>
    <property type="project" value="TreeGrafter"/>
</dbReference>
<dbReference type="AlphaFoldDB" id="A0A380BGC8"/>
<evidence type="ECO:0000256" key="2">
    <source>
        <dbReference type="ARBA" id="ARBA00004904"/>
    </source>
</evidence>
<dbReference type="GO" id="GO:0009231">
    <property type="term" value="P:riboflavin biosynthetic process"/>
    <property type="evidence" value="ECO:0007669"/>
    <property type="project" value="UniProtKB-UniPathway"/>
</dbReference>
<accession>A0A380BGC8</accession>
<evidence type="ECO:0000256" key="6">
    <source>
        <dbReference type="ARBA" id="ARBA00022723"/>
    </source>
</evidence>
<dbReference type="EC" id="4.1.99.12" evidence="3"/>